<dbReference type="Pfam" id="PF04500">
    <property type="entry name" value="FLYWCH"/>
    <property type="match status" value="1"/>
</dbReference>
<evidence type="ECO:0000256" key="1">
    <source>
        <dbReference type="ARBA" id="ARBA00022723"/>
    </source>
</evidence>
<reference evidence="6 7" key="1">
    <citation type="journal article" date="2018" name="Sci. Rep.">
        <title>Genomic signatures of local adaptation to the degree of environmental predictability in rotifers.</title>
        <authorList>
            <person name="Franch-Gras L."/>
            <person name="Hahn C."/>
            <person name="Garcia-Roger E.M."/>
            <person name="Carmona M.J."/>
            <person name="Serra M."/>
            <person name="Gomez A."/>
        </authorList>
    </citation>
    <scope>NUCLEOTIDE SEQUENCE [LARGE SCALE GENOMIC DNA]</scope>
    <source>
        <strain evidence="6">HYR1</strain>
    </source>
</reference>
<gene>
    <name evidence="6" type="ORF">BpHYR1_027277</name>
</gene>
<proteinExistence type="predicted"/>
<dbReference type="InterPro" id="IPR007588">
    <property type="entry name" value="Znf_FLYWCH"/>
</dbReference>
<feature type="domain" description="MULE transposase" evidence="5">
    <location>
        <begin position="77"/>
        <end position="146"/>
    </location>
</feature>
<keyword evidence="2" id="KW-0863">Zinc-finger</keyword>
<evidence type="ECO:0000259" key="5">
    <source>
        <dbReference type="Pfam" id="PF10551"/>
    </source>
</evidence>
<dbReference type="Proteomes" id="UP000276133">
    <property type="component" value="Unassembled WGS sequence"/>
</dbReference>
<dbReference type="OrthoDB" id="90756at2759"/>
<keyword evidence="3" id="KW-0862">Zinc</keyword>
<dbReference type="Gene3D" id="2.20.25.240">
    <property type="match status" value="1"/>
</dbReference>
<dbReference type="InterPro" id="IPR018289">
    <property type="entry name" value="MULE_transposase_dom"/>
</dbReference>
<organism evidence="6 7">
    <name type="scientific">Brachionus plicatilis</name>
    <name type="common">Marine rotifer</name>
    <name type="synonym">Brachionus muelleri</name>
    <dbReference type="NCBI Taxonomy" id="10195"/>
    <lineage>
        <taxon>Eukaryota</taxon>
        <taxon>Metazoa</taxon>
        <taxon>Spiralia</taxon>
        <taxon>Gnathifera</taxon>
        <taxon>Rotifera</taxon>
        <taxon>Eurotatoria</taxon>
        <taxon>Monogononta</taxon>
        <taxon>Pseudotrocha</taxon>
        <taxon>Ploima</taxon>
        <taxon>Brachionidae</taxon>
        <taxon>Brachionus</taxon>
    </lineage>
</organism>
<dbReference type="AlphaFoldDB" id="A0A3M7RBU9"/>
<keyword evidence="1" id="KW-0479">Metal-binding</keyword>
<evidence type="ECO:0000256" key="2">
    <source>
        <dbReference type="ARBA" id="ARBA00022771"/>
    </source>
</evidence>
<comment type="caution">
    <text evidence="6">The sequence shown here is derived from an EMBL/GenBank/DDBJ whole genome shotgun (WGS) entry which is preliminary data.</text>
</comment>
<dbReference type="EMBL" id="REGN01003794">
    <property type="protein sequence ID" value="RNA20738.1"/>
    <property type="molecule type" value="Genomic_DNA"/>
</dbReference>
<name>A0A3M7RBU9_BRAPC</name>
<evidence type="ECO:0000313" key="7">
    <source>
        <dbReference type="Proteomes" id="UP000276133"/>
    </source>
</evidence>
<evidence type="ECO:0000259" key="4">
    <source>
        <dbReference type="Pfam" id="PF04500"/>
    </source>
</evidence>
<keyword evidence="7" id="KW-1185">Reference proteome</keyword>
<accession>A0A3M7RBU9</accession>
<dbReference type="Pfam" id="PF10551">
    <property type="entry name" value="MULE"/>
    <property type="match status" value="1"/>
</dbReference>
<evidence type="ECO:0000256" key="3">
    <source>
        <dbReference type="ARBA" id="ARBA00022833"/>
    </source>
</evidence>
<feature type="domain" description="FLYWCH-type" evidence="4">
    <location>
        <begin position="2"/>
        <end position="40"/>
    </location>
</feature>
<evidence type="ECO:0000313" key="6">
    <source>
        <dbReference type="EMBL" id="RNA20738.1"/>
    </source>
</evidence>
<sequence length="253" mass="30338">MVYGDFEYLYEKCYKDTIYWRCAVTNPLCKARIHSDLSYKIVKLANDYRYHEDDQYDNKEDKIQKKKEDSSLKKNLKKQNLFLVYSLLPKQQEITYTRFFNILKLHGVTNFPKYVLCDYELAIINSVKKCFPGTNIGGCYFHLFANFWKQYLKLIPFVPQKDILSVFDELQENFPESIKQIYQFFEKYYIRLPKSPGSKLRSKPSYPIDTWHVLIRVSENLPRSNNSIEAWHKAFSQDIYSHPETNRLINHFL</sequence>
<protein>
    <submittedName>
        <fullName evidence="6">Uncharacterized protein</fullName>
    </submittedName>
</protein>
<dbReference type="GO" id="GO:0008270">
    <property type="term" value="F:zinc ion binding"/>
    <property type="evidence" value="ECO:0007669"/>
    <property type="project" value="UniProtKB-KW"/>
</dbReference>